<gene>
    <name evidence="1" type="ORF">I3842_02G029400</name>
</gene>
<sequence length="170" mass="18997">MGEKTLCQNSVSQSSSYTKCGSISPVMTEIDTILAGSSATARNQNEDIECRSFKSYTDEMMAVNDLSSSDELEDSLDNKIKLLFDVPFNNDMSLLEEDTNKYASCHVDKKLLHLPPLKHPSNTSCLWGLCCFPLFFFPPSGHLSCWKNREKGTTEAKFKSTLVIFLVECS</sequence>
<dbReference type="AlphaFoldDB" id="A0A922FN36"/>
<reference evidence="1" key="1">
    <citation type="submission" date="2021-01" db="EMBL/GenBank/DDBJ databases">
        <authorList>
            <person name="Lovell J.T."/>
            <person name="Bentley N."/>
            <person name="Bhattarai G."/>
            <person name="Jenkins J.W."/>
            <person name="Sreedasyam A."/>
            <person name="Alarcon Y."/>
            <person name="Bock C."/>
            <person name="Boston L."/>
            <person name="Carlson J."/>
            <person name="Cervantes K."/>
            <person name="Clermont K."/>
            <person name="Krom N."/>
            <person name="Kubenka K."/>
            <person name="Mamidi S."/>
            <person name="Mattison C."/>
            <person name="Monteros M."/>
            <person name="Pisani C."/>
            <person name="Plott C."/>
            <person name="Rajasekar S."/>
            <person name="Rhein H.S."/>
            <person name="Rohla C."/>
            <person name="Song M."/>
            <person name="Hilaire R.S."/>
            <person name="Shu S."/>
            <person name="Wells L."/>
            <person name="Wang X."/>
            <person name="Webber J."/>
            <person name="Heerema R.J."/>
            <person name="Klein P."/>
            <person name="Conner P."/>
            <person name="Grauke L."/>
            <person name="Grimwood J."/>
            <person name="Schmutz J."/>
            <person name="Randall J.J."/>
        </authorList>
    </citation>
    <scope>NUCLEOTIDE SEQUENCE</scope>
    <source>
        <tissue evidence="1">Leaf</tissue>
    </source>
</reference>
<organism evidence="1 2">
    <name type="scientific">Carya illinoinensis</name>
    <name type="common">Pecan</name>
    <dbReference type="NCBI Taxonomy" id="32201"/>
    <lineage>
        <taxon>Eukaryota</taxon>
        <taxon>Viridiplantae</taxon>
        <taxon>Streptophyta</taxon>
        <taxon>Embryophyta</taxon>
        <taxon>Tracheophyta</taxon>
        <taxon>Spermatophyta</taxon>
        <taxon>Magnoliopsida</taxon>
        <taxon>eudicotyledons</taxon>
        <taxon>Gunneridae</taxon>
        <taxon>Pentapetalae</taxon>
        <taxon>rosids</taxon>
        <taxon>fabids</taxon>
        <taxon>Fagales</taxon>
        <taxon>Juglandaceae</taxon>
        <taxon>Carya</taxon>
    </lineage>
</organism>
<name>A0A922FN36_CARIL</name>
<protein>
    <submittedName>
        <fullName evidence="1">Uncharacterized protein</fullName>
    </submittedName>
</protein>
<proteinExistence type="predicted"/>
<dbReference type="EMBL" id="CM031826">
    <property type="protein sequence ID" value="KAG6725368.1"/>
    <property type="molecule type" value="Genomic_DNA"/>
</dbReference>
<dbReference type="Proteomes" id="UP000811246">
    <property type="component" value="Chromosome 2"/>
</dbReference>
<comment type="caution">
    <text evidence="1">The sequence shown here is derived from an EMBL/GenBank/DDBJ whole genome shotgun (WGS) entry which is preliminary data.</text>
</comment>
<accession>A0A922FN36</accession>
<evidence type="ECO:0000313" key="2">
    <source>
        <dbReference type="Proteomes" id="UP000811246"/>
    </source>
</evidence>
<evidence type="ECO:0000313" key="1">
    <source>
        <dbReference type="EMBL" id="KAG6725368.1"/>
    </source>
</evidence>